<feature type="domain" description="Response regulatory" evidence="9">
    <location>
        <begin position="673"/>
        <end position="791"/>
    </location>
</feature>
<dbReference type="InterPro" id="IPR003661">
    <property type="entry name" value="HisK_dim/P_dom"/>
</dbReference>
<feature type="domain" description="Histidine kinase" evidence="8">
    <location>
        <begin position="436"/>
        <end position="652"/>
    </location>
</feature>
<keyword evidence="4" id="KW-0808">Transferase</keyword>
<dbReference type="Pfam" id="PF08448">
    <property type="entry name" value="PAS_4"/>
    <property type="match status" value="1"/>
</dbReference>
<name>A0A0A3YR72_9GAMM</name>
<dbReference type="Proteomes" id="UP000030351">
    <property type="component" value="Unassembled WGS sequence"/>
</dbReference>
<dbReference type="Pfam" id="PF02518">
    <property type="entry name" value="HATPase_c"/>
    <property type="match status" value="1"/>
</dbReference>
<evidence type="ECO:0000256" key="6">
    <source>
        <dbReference type="PROSITE-ProRule" id="PRU00169"/>
    </source>
</evidence>
<dbReference type="CDD" id="cd17546">
    <property type="entry name" value="REC_hyHK_CKI1_RcsC-like"/>
    <property type="match status" value="1"/>
</dbReference>
<dbReference type="InterPro" id="IPR011006">
    <property type="entry name" value="CheY-like_superfamily"/>
</dbReference>
<evidence type="ECO:0000256" key="4">
    <source>
        <dbReference type="ARBA" id="ARBA00022679"/>
    </source>
</evidence>
<keyword evidence="7" id="KW-0732">Signal</keyword>
<dbReference type="InterPro" id="IPR000014">
    <property type="entry name" value="PAS"/>
</dbReference>
<evidence type="ECO:0000259" key="8">
    <source>
        <dbReference type="PROSITE" id="PS50109"/>
    </source>
</evidence>
<proteinExistence type="predicted"/>
<feature type="chain" id="PRO_5002017746" description="histidine kinase" evidence="7">
    <location>
        <begin position="18"/>
        <end position="910"/>
    </location>
</feature>
<dbReference type="SUPFAM" id="SSF52172">
    <property type="entry name" value="CheY-like"/>
    <property type="match status" value="1"/>
</dbReference>
<dbReference type="eggNOG" id="COG2205">
    <property type="taxonomic scope" value="Bacteria"/>
</dbReference>
<dbReference type="AlphaFoldDB" id="A0A0A3YR72"/>
<evidence type="ECO:0000313" key="11">
    <source>
        <dbReference type="EMBL" id="KGT89125.1"/>
    </source>
</evidence>
<accession>A0A0A3YR72</accession>
<evidence type="ECO:0000256" key="5">
    <source>
        <dbReference type="ARBA" id="ARBA00022777"/>
    </source>
</evidence>
<dbReference type="InterPro" id="IPR036097">
    <property type="entry name" value="HisK_dim/P_sf"/>
</dbReference>
<dbReference type="SMART" id="SM00388">
    <property type="entry name" value="HisKA"/>
    <property type="match status" value="1"/>
</dbReference>
<evidence type="ECO:0000256" key="2">
    <source>
        <dbReference type="ARBA" id="ARBA00012438"/>
    </source>
</evidence>
<evidence type="ECO:0000256" key="3">
    <source>
        <dbReference type="ARBA" id="ARBA00022553"/>
    </source>
</evidence>
<dbReference type="InterPro" id="IPR003594">
    <property type="entry name" value="HATPase_dom"/>
</dbReference>
<dbReference type="Gene3D" id="3.40.50.2300">
    <property type="match status" value="1"/>
</dbReference>
<feature type="modified residue" description="4-aspartylphosphate" evidence="6">
    <location>
        <position position="722"/>
    </location>
</feature>
<dbReference type="SUPFAM" id="SSF55785">
    <property type="entry name" value="PYP-like sensor domain (PAS domain)"/>
    <property type="match status" value="1"/>
</dbReference>
<dbReference type="SUPFAM" id="SSF47384">
    <property type="entry name" value="Homodimeric domain of signal transducing histidine kinase"/>
    <property type="match status" value="1"/>
</dbReference>
<comment type="caution">
    <text evidence="11">The sequence shown here is derived from an EMBL/GenBank/DDBJ whole genome shotgun (WGS) entry which is preliminary data.</text>
</comment>
<dbReference type="PANTHER" id="PTHR43047:SF72">
    <property type="entry name" value="OSMOSENSING HISTIDINE PROTEIN KINASE SLN1"/>
    <property type="match status" value="1"/>
</dbReference>
<dbReference type="PROSITE" id="PS50110">
    <property type="entry name" value="RESPONSE_REGULATORY"/>
    <property type="match status" value="1"/>
</dbReference>
<dbReference type="SUPFAM" id="SSF55874">
    <property type="entry name" value="ATPase domain of HSP90 chaperone/DNA topoisomerase II/histidine kinase"/>
    <property type="match status" value="1"/>
</dbReference>
<evidence type="ECO:0000256" key="7">
    <source>
        <dbReference type="SAM" id="SignalP"/>
    </source>
</evidence>
<dbReference type="OrthoDB" id="9770795at2"/>
<dbReference type="Pfam" id="PF00072">
    <property type="entry name" value="Response_reg"/>
    <property type="match status" value="1"/>
</dbReference>
<feature type="domain" description="PAS" evidence="10">
    <location>
        <begin position="292"/>
        <end position="336"/>
    </location>
</feature>
<dbReference type="PANTHER" id="PTHR43047">
    <property type="entry name" value="TWO-COMPONENT HISTIDINE PROTEIN KINASE"/>
    <property type="match status" value="1"/>
</dbReference>
<keyword evidence="5 11" id="KW-0418">Kinase</keyword>
<dbReference type="SMART" id="SM00448">
    <property type="entry name" value="REC"/>
    <property type="match status" value="1"/>
</dbReference>
<keyword evidence="12" id="KW-1185">Reference proteome</keyword>
<dbReference type="InterPro" id="IPR036890">
    <property type="entry name" value="HATPase_C_sf"/>
</dbReference>
<dbReference type="SMART" id="SM00062">
    <property type="entry name" value="PBPb"/>
    <property type="match status" value="1"/>
</dbReference>
<dbReference type="GO" id="GO:0000155">
    <property type="term" value="F:phosphorelay sensor kinase activity"/>
    <property type="evidence" value="ECO:0007669"/>
    <property type="project" value="InterPro"/>
</dbReference>
<dbReference type="SMART" id="SM00387">
    <property type="entry name" value="HATPase_c"/>
    <property type="match status" value="1"/>
</dbReference>
<reference evidence="11 12" key="1">
    <citation type="submission" date="2014-10" db="EMBL/GenBank/DDBJ databases">
        <title>Genome sequence of Erwinia typographi M043b.</title>
        <authorList>
            <person name="Chan K.-G."/>
            <person name="Tan W.-S."/>
        </authorList>
    </citation>
    <scope>NUCLEOTIDE SEQUENCE [LARGE SCALE GENOMIC DNA]</scope>
    <source>
        <strain evidence="11 12">M043b</strain>
    </source>
</reference>
<dbReference type="Pfam" id="PF00512">
    <property type="entry name" value="HisKA"/>
    <property type="match status" value="1"/>
</dbReference>
<dbReference type="Gene3D" id="3.30.565.10">
    <property type="entry name" value="Histidine kinase-like ATPase, C-terminal domain"/>
    <property type="match status" value="1"/>
</dbReference>
<dbReference type="GO" id="GO:0009927">
    <property type="term" value="F:histidine phosphotransfer kinase activity"/>
    <property type="evidence" value="ECO:0007669"/>
    <property type="project" value="TreeGrafter"/>
</dbReference>
<dbReference type="InterPro" id="IPR001789">
    <property type="entry name" value="Sig_transdc_resp-reg_receiver"/>
</dbReference>
<evidence type="ECO:0000259" key="10">
    <source>
        <dbReference type="PROSITE" id="PS50112"/>
    </source>
</evidence>
<dbReference type="InterPro" id="IPR001638">
    <property type="entry name" value="Solute-binding_3/MltF_N"/>
</dbReference>
<gene>
    <name evidence="11" type="ORF">NG99_20040</name>
</gene>
<dbReference type="PRINTS" id="PR00344">
    <property type="entry name" value="BCTRLSENSOR"/>
</dbReference>
<keyword evidence="3 6" id="KW-0597">Phosphoprotein</keyword>
<dbReference type="SUPFAM" id="SSF53850">
    <property type="entry name" value="Periplasmic binding protein-like II"/>
    <property type="match status" value="1"/>
</dbReference>
<dbReference type="GO" id="GO:0005886">
    <property type="term" value="C:plasma membrane"/>
    <property type="evidence" value="ECO:0007669"/>
    <property type="project" value="TreeGrafter"/>
</dbReference>
<organism evidence="11 12">
    <name type="scientific">Erwinia typographi</name>
    <dbReference type="NCBI Taxonomy" id="371042"/>
    <lineage>
        <taxon>Bacteria</taxon>
        <taxon>Pseudomonadati</taxon>
        <taxon>Pseudomonadota</taxon>
        <taxon>Gammaproteobacteria</taxon>
        <taxon>Enterobacterales</taxon>
        <taxon>Erwiniaceae</taxon>
        <taxon>Erwinia</taxon>
    </lineage>
</organism>
<evidence type="ECO:0000313" key="12">
    <source>
        <dbReference type="Proteomes" id="UP000030351"/>
    </source>
</evidence>
<evidence type="ECO:0000259" key="9">
    <source>
        <dbReference type="PROSITE" id="PS50110"/>
    </source>
</evidence>
<dbReference type="Gene3D" id="1.10.287.130">
    <property type="match status" value="1"/>
</dbReference>
<dbReference type="PROSITE" id="PS50109">
    <property type="entry name" value="HIS_KIN"/>
    <property type="match status" value="1"/>
</dbReference>
<feature type="signal peptide" evidence="7">
    <location>
        <begin position="1"/>
        <end position="17"/>
    </location>
</feature>
<dbReference type="InterPro" id="IPR004358">
    <property type="entry name" value="Sig_transdc_His_kin-like_C"/>
</dbReference>
<protein>
    <recommendedName>
        <fullName evidence="2">histidine kinase</fullName>
        <ecNumber evidence="2">2.7.13.3</ecNumber>
    </recommendedName>
</protein>
<dbReference type="Gene3D" id="3.40.190.10">
    <property type="entry name" value="Periplasmic binding protein-like II"/>
    <property type="match status" value="2"/>
</dbReference>
<dbReference type="InterPro" id="IPR035965">
    <property type="entry name" value="PAS-like_dom_sf"/>
</dbReference>
<sequence length="910" mass="99902">MKLLLLFALLLPAWASAADDITVGLLDDKLPYSDFNVLQQPGGALPELLSTLEVHGSLHFSLQPADSTAQLTQMLYDGKISMVLPPPLTAPPAGVLISNPLLLQHWALITRNNHLPLRQSPPVNLNQRRILVLRSSPVRRALTLAWPGVVIEEKQTLGEALELLNAGAADGIVSDAALADMLVHNLYPDQLASELLPGISSVQRLWLAPGNEALLKQVNQVIASLPPGLAASVVTRWLLSSALDDGHPEAGATDELFDILVVVSCILSLFLVAFLLSEILRRRRAERGLREALTYWQTLLNSVPTPLLVSNPLGEITHCNQALLSALQLTTDEIVGSRLENLMAHSPISPAINHQEWVTAISTLHPQFSDRTIVIQGQEKEIAQWLVAYSDSRLVPQGVLLGWYDISERKRLERELAGALQQATSASREKSDFLARMSHEIRSPMNAILGILELEGRKHTASDSTLNVAYTASRQLLQIVGDVLDISKIEAGEMQLQLQSCALYPLLTQIIETYTILAEQKGLRLDSDIESVWQHTYSVDGAKLTQILNNLLSNAIKYTECGNISLQVTVSPATEGKDTLVFRVEDSGVGIAADQQQKILQPYIQLDPAAPASTGLGLPICTQLLRLMDSALEIESAVGKGACFSFCLRLDSAAEPLITSECSAAEMPGESLRVLVVDDQPANLLVMKLQLETLGHQVITCNEGRKAQRLLQAQSFDFVLTDCQMPVVNGYQLAKAVREGEKQGEHYQVIIGCTANAFNDEQRRCLEAGMDAVLIKPLALQDLRRLFSEQQQVRLQMAEIKAMTGQQPQMIMAVLDELQRSCEHDGQQIARAGMAEREILAQVLHRQKGSFALAGFQPGITQVQQMETALQTGNAPALRLSRLQLNALTSRFRVLIEQERKNTLQRMSKD</sequence>
<dbReference type="EMBL" id="JRUQ01000057">
    <property type="protein sequence ID" value="KGT89125.1"/>
    <property type="molecule type" value="Genomic_DNA"/>
</dbReference>
<dbReference type="InterPro" id="IPR013656">
    <property type="entry name" value="PAS_4"/>
</dbReference>
<dbReference type="STRING" id="371042.NG99_20040"/>
<dbReference type="EC" id="2.7.13.3" evidence="2"/>
<comment type="catalytic activity">
    <reaction evidence="1">
        <text>ATP + protein L-histidine = ADP + protein N-phospho-L-histidine.</text>
        <dbReference type="EC" id="2.7.13.3"/>
    </reaction>
</comment>
<evidence type="ECO:0000256" key="1">
    <source>
        <dbReference type="ARBA" id="ARBA00000085"/>
    </source>
</evidence>
<dbReference type="Gene3D" id="3.30.450.20">
    <property type="entry name" value="PAS domain"/>
    <property type="match status" value="1"/>
</dbReference>
<dbReference type="CDD" id="cd00082">
    <property type="entry name" value="HisKA"/>
    <property type="match status" value="1"/>
</dbReference>
<dbReference type="eggNOG" id="COG0834">
    <property type="taxonomic scope" value="Bacteria"/>
</dbReference>
<dbReference type="PROSITE" id="PS50112">
    <property type="entry name" value="PAS"/>
    <property type="match status" value="1"/>
</dbReference>
<dbReference type="eggNOG" id="COG3437">
    <property type="taxonomic scope" value="Bacteria"/>
</dbReference>
<dbReference type="InterPro" id="IPR005467">
    <property type="entry name" value="His_kinase_dom"/>
</dbReference>